<evidence type="ECO:0000313" key="1">
    <source>
        <dbReference type="EMBL" id="OCX11436.1"/>
    </source>
</evidence>
<dbReference type="PROSITE" id="PS51257">
    <property type="entry name" value="PROKAR_LIPOPROTEIN"/>
    <property type="match status" value="1"/>
</dbReference>
<dbReference type="Proteomes" id="UP000095143">
    <property type="component" value="Unassembled WGS sequence"/>
</dbReference>
<dbReference type="EMBL" id="MDEN01000069">
    <property type="protein sequence ID" value="OCX11436.1"/>
    <property type="molecule type" value="Genomic_DNA"/>
</dbReference>
<organism evidence="1 2">
    <name type="scientific">Pseudomonas graminis</name>
    <dbReference type="NCBI Taxonomy" id="158627"/>
    <lineage>
        <taxon>Bacteria</taxon>
        <taxon>Pseudomonadati</taxon>
        <taxon>Pseudomonadota</taxon>
        <taxon>Gammaproteobacteria</taxon>
        <taxon>Pseudomonadales</taxon>
        <taxon>Pseudomonadaceae</taxon>
        <taxon>Pseudomonas</taxon>
    </lineage>
</organism>
<gene>
    <name evidence="1" type="ORF">BBI10_24945</name>
</gene>
<evidence type="ECO:0008006" key="3">
    <source>
        <dbReference type="Google" id="ProtNLM"/>
    </source>
</evidence>
<evidence type="ECO:0000313" key="2">
    <source>
        <dbReference type="Proteomes" id="UP000095143"/>
    </source>
</evidence>
<dbReference type="OrthoDB" id="7026374at2"/>
<reference evidence="1 2" key="1">
    <citation type="submission" date="2016-08" db="EMBL/GenBank/DDBJ databases">
        <title>Whole genome sequence of Pseudomonas graminis strain UASWS1507, a potential biological control agent for agriculture.</title>
        <authorList>
            <person name="Crovadore J."/>
            <person name="Calmin G."/>
            <person name="Chablais R."/>
            <person name="Cochard B."/>
            <person name="Lefort F."/>
        </authorList>
    </citation>
    <scope>NUCLEOTIDE SEQUENCE [LARGE SCALE GENOMIC DNA]</scope>
    <source>
        <strain evidence="1 2">UASWS1507</strain>
    </source>
</reference>
<proteinExistence type="predicted"/>
<protein>
    <recommendedName>
        <fullName evidence="3">Lipoprotein</fullName>
    </recommendedName>
</protein>
<name>A0A1C2D9V8_9PSED</name>
<dbReference type="AlphaFoldDB" id="A0A1C2D9V8"/>
<sequence length="161" mass="17637">MNKRMIIGALLSLGLTGCATHGCDTSVAGSPCRADYLLYQNDMLQAKLLINERRAENDELASALLERAAREDTSGEAEFYQAILLLRQNASPKQVDAKLDDSADRNYPLAIALQAQRAGTEDQDKARAYRARYEKLDVATSGYPSFPQALIVVNQLISTAN</sequence>
<dbReference type="RefSeq" id="WP_065992694.1">
    <property type="nucleotide sequence ID" value="NZ_MDEN01000069.1"/>
</dbReference>
<comment type="caution">
    <text evidence="1">The sequence shown here is derived from an EMBL/GenBank/DDBJ whole genome shotgun (WGS) entry which is preliminary data.</text>
</comment>
<accession>A0A1C2D9V8</accession>